<dbReference type="RefSeq" id="WP_014211392.1">
    <property type="nucleotide sequence ID" value="NC_016604.1"/>
</dbReference>
<dbReference type="eggNOG" id="COG5635">
    <property type="taxonomic scope" value="Bacteria"/>
</dbReference>
<protein>
    <submittedName>
        <fullName evidence="1">Uncharacterized protein</fullName>
    </submittedName>
</protein>
<dbReference type="InterPro" id="IPR027417">
    <property type="entry name" value="P-loop_NTPase"/>
</dbReference>
<sequence>MTLPVSANCQNDRVSGWGNQSGIAYQQAHAVLICLGLLDGSFPAAAAVGVESKVDAFDLELLDGRGATLKALQIKNRQLDETWAPNDIYPLIMEWSSLPTHPPQGLELRLGGRLGPKGAELQLALRKAADGDPSQLGSFAASVLSTTELTAASAVHLVVDPTPTASLLTAGSQQAMSLLRVPRTGPDARAEADSVLGALYLLVTDRASRREAAERVVTQAEVARLFDLDVVELRQQWDATARRVYQEAALRFGIPKTVTEDFRRQPTPIERAAAVQDDDSKPLIDLLDESSHALISGQSGSGKTTAAIKLRNHFAEAGRALVIANAEAYIPGRLPALVSDSVAMLIDQPVGMSIGRAILGDPTATILFDGAAEMTVDQRQAFADELTPLVHSSNAPRTILVGRDPAVLNSLLPHDVLKNAYTLRGIRRDQREALVGDVLNQMGATDPSDTNRVSAQAMYALKEASCVPYLLSMATELICYGIDIKSRAQMYAVFTEEMARRRGVTDLQFCLLALGVAFGELLRRGRRQCDQFDWRQLLATSSALLHERGVDIDASAIERLARQGGFVAYENYDQTVRPVHDSLADYFAAMAVDKGLLALPESVTENDTLQLQFLAEMSSVSTELAELITNRLPFLSVPVASFDDGPLAPDAPAVAARLLSNVVRDTGLAAPSVQIAESDDHRIFVLTNASQESAFISTDDVASLLFQHGASESSGGPLRIAVTLWKKMLESQLEGGRVGWRIPETESQAAAAVASHAEATAECVGRLTTDLFPPHCRQRVLDLALPEPLDVAIQPGRRDGNPYWPILFRSSPTFRVRVIDFDSWHEDGPHTGWGSVDSIVRRSPEDTAKDYVLKAVNKVVEVPWLR</sequence>
<dbReference type="AlphaFoldDB" id="G8RLK0"/>
<dbReference type="KEGG" id="mrh:MycrhN_3097"/>
<dbReference type="OrthoDB" id="4649185at2"/>
<keyword evidence="2" id="KW-1185">Reference proteome</keyword>
<dbReference type="Proteomes" id="UP000005442">
    <property type="component" value="Chromosome"/>
</dbReference>
<dbReference type="EMBL" id="CP003169">
    <property type="protein sequence ID" value="AEV73632.1"/>
    <property type="molecule type" value="Genomic_DNA"/>
</dbReference>
<organism evidence="1 2">
    <name type="scientific">Mycolicibacterium rhodesiae (strain NBB3)</name>
    <name type="common">Mycobacterium rhodesiae</name>
    <dbReference type="NCBI Taxonomy" id="710685"/>
    <lineage>
        <taxon>Bacteria</taxon>
        <taxon>Bacillati</taxon>
        <taxon>Actinomycetota</taxon>
        <taxon>Actinomycetes</taxon>
        <taxon>Mycobacteriales</taxon>
        <taxon>Mycobacteriaceae</taxon>
        <taxon>Mycolicibacterium</taxon>
    </lineage>
</organism>
<accession>G8RLK0</accession>
<name>G8RLK0_MYCRN</name>
<dbReference type="HOGENOM" id="CLU_348479_0_0_11"/>
<evidence type="ECO:0000313" key="2">
    <source>
        <dbReference type="Proteomes" id="UP000005442"/>
    </source>
</evidence>
<reference evidence="1 2" key="1">
    <citation type="submission" date="2011-12" db="EMBL/GenBank/DDBJ databases">
        <title>Complete sequence of Mycobacterium rhodesiae NBB3.</title>
        <authorList>
            <consortium name="US DOE Joint Genome Institute"/>
            <person name="Lucas S."/>
            <person name="Han J."/>
            <person name="Lapidus A."/>
            <person name="Cheng J.-F."/>
            <person name="Goodwin L."/>
            <person name="Pitluck S."/>
            <person name="Peters L."/>
            <person name="Mikhailova N."/>
            <person name="Gu W."/>
            <person name="Detter J.C."/>
            <person name="Han C."/>
            <person name="Tapia R."/>
            <person name="Land M."/>
            <person name="Hauser L."/>
            <person name="Kyrpides N."/>
            <person name="Ivanova N."/>
            <person name="Pagani I."/>
            <person name="Mattes T."/>
            <person name="Holmes A."/>
            <person name="Rutledge P."/>
            <person name="Paulsen I."/>
            <person name="Coleman N."/>
            <person name="Woyke T."/>
        </authorList>
    </citation>
    <scope>NUCLEOTIDE SEQUENCE [LARGE SCALE GENOMIC DNA]</scope>
    <source>
        <strain evidence="1 2">NBB3</strain>
    </source>
</reference>
<dbReference type="SUPFAM" id="SSF52540">
    <property type="entry name" value="P-loop containing nucleoside triphosphate hydrolases"/>
    <property type="match status" value="1"/>
</dbReference>
<dbReference type="PATRIC" id="fig|710685.3.peg.3100"/>
<gene>
    <name evidence="1" type="ordered locus">MycrhN_3097</name>
</gene>
<proteinExistence type="predicted"/>
<evidence type="ECO:0000313" key="1">
    <source>
        <dbReference type="EMBL" id="AEV73632.1"/>
    </source>
</evidence>